<sequence>MQERFHYSLERYHGDDDVDEFGVDVVLQEATHRINIMVREWIEALTVHEVGQDQIFSPIHTFGSFHGDEIEGEIRETAHHAWFYKTRSLALEVDEIGPPDYQFYSECRMLLDTSIITMFVGMSTPVELTPAAEDEIHDRVVKAAKAHAEGNSCIFFFSGRVLAHVDAGQLH</sequence>
<dbReference type="RefSeq" id="WP_046134067.1">
    <property type="nucleotide sequence ID" value="NZ_FQVC01000015.1"/>
</dbReference>
<accession>A0A0F5LUW1</accession>
<reference evidence="2 4" key="2">
    <citation type="submission" date="2016-11" db="EMBL/GenBank/DDBJ databases">
        <authorList>
            <person name="Jaros S."/>
            <person name="Januszkiewicz K."/>
            <person name="Wedrychowicz H."/>
        </authorList>
    </citation>
    <scope>NUCLEOTIDE SEQUENCE [LARGE SCALE GENOMIC DNA]</scope>
    <source>
        <strain evidence="2 4">DSM 17137</strain>
    </source>
</reference>
<dbReference type="EMBL" id="FQVC01000015">
    <property type="protein sequence ID" value="SHF85634.1"/>
    <property type="molecule type" value="Genomic_DNA"/>
</dbReference>
<dbReference type="Proteomes" id="UP000033608">
    <property type="component" value="Unassembled WGS sequence"/>
</dbReference>
<dbReference type="EMBL" id="LAJF01000041">
    <property type="protein sequence ID" value="KKB86113.1"/>
    <property type="molecule type" value="Genomic_DNA"/>
</dbReference>
<protein>
    <submittedName>
        <fullName evidence="1">Uncharacterized protein</fullName>
    </submittedName>
</protein>
<name>A0A0F5LUW1_9HYPH</name>
<evidence type="ECO:0000313" key="4">
    <source>
        <dbReference type="Proteomes" id="UP000184533"/>
    </source>
</evidence>
<keyword evidence="3" id="KW-1185">Reference proteome</keyword>
<evidence type="ECO:0000313" key="1">
    <source>
        <dbReference type="EMBL" id="KKB86113.1"/>
    </source>
</evidence>
<dbReference type="PATRIC" id="fig|1121477.3.peg.1941"/>
<evidence type="ECO:0000313" key="3">
    <source>
        <dbReference type="Proteomes" id="UP000033608"/>
    </source>
</evidence>
<organism evidence="1 3">
    <name type="scientific">Devosia limi DSM 17137</name>
    <dbReference type="NCBI Taxonomy" id="1121477"/>
    <lineage>
        <taxon>Bacteria</taxon>
        <taxon>Pseudomonadati</taxon>
        <taxon>Pseudomonadota</taxon>
        <taxon>Alphaproteobacteria</taxon>
        <taxon>Hyphomicrobiales</taxon>
        <taxon>Devosiaceae</taxon>
        <taxon>Devosia</taxon>
    </lineage>
</organism>
<proteinExistence type="predicted"/>
<gene>
    <name evidence="2" type="ORF">SAMN02745223_03733</name>
    <name evidence="1" type="ORF">VW29_04335</name>
</gene>
<dbReference type="AlphaFoldDB" id="A0A0F5LUW1"/>
<dbReference type="Proteomes" id="UP000184533">
    <property type="component" value="Unassembled WGS sequence"/>
</dbReference>
<reference evidence="1 3" key="1">
    <citation type="submission" date="2015-03" db="EMBL/GenBank/DDBJ databases">
        <authorList>
            <person name="Hassan Y.I."/>
            <person name="Lepp D."/>
            <person name="Zhou T."/>
        </authorList>
    </citation>
    <scope>NUCLEOTIDE SEQUENCE [LARGE SCALE GENOMIC DNA]</scope>
    <source>
        <strain evidence="1 3">DSM 17137</strain>
    </source>
</reference>
<evidence type="ECO:0000313" key="2">
    <source>
        <dbReference type="EMBL" id="SHF85634.1"/>
    </source>
</evidence>